<dbReference type="PROSITE" id="PS51904">
    <property type="entry name" value="GLYCOSYL_HYDROL_F25_2"/>
    <property type="match status" value="1"/>
</dbReference>
<evidence type="ECO:0000256" key="2">
    <source>
        <dbReference type="SAM" id="SignalP"/>
    </source>
</evidence>
<dbReference type="EMBL" id="JANGCN010000008">
    <property type="protein sequence ID" value="MCQ5152699.1"/>
    <property type="molecule type" value="Genomic_DNA"/>
</dbReference>
<feature type="domain" description="Fibronectin type-III" evidence="3">
    <location>
        <begin position="310"/>
        <end position="402"/>
    </location>
</feature>
<dbReference type="PANTHER" id="PTHR34135">
    <property type="entry name" value="LYSOZYME"/>
    <property type="match status" value="1"/>
</dbReference>
<dbReference type="PROSITE" id="PS50853">
    <property type="entry name" value="FN3"/>
    <property type="match status" value="2"/>
</dbReference>
<dbReference type="InterPro" id="IPR017853">
    <property type="entry name" value="GH"/>
</dbReference>
<evidence type="ECO:0000313" key="5">
    <source>
        <dbReference type="Proteomes" id="UP001206236"/>
    </source>
</evidence>
<dbReference type="Gene3D" id="3.20.20.80">
    <property type="entry name" value="Glycosidases"/>
    <property type="match status" value="1"/>
</dbReference>
<evidence type="ECO:0000313" key="4">
    <source>
        <dbReference type="EMBL" id="MCQ5152699.1"/>
    </source>
</evidence>
<dbReference type="InterPro" id="IPR003961">
    <property type="entry name" value="FN3_dom"/>
</dbReference>
<protein>
    <submittedName>
        <fullName evidence="4">Fibronectin type III domain-containing protein</fullName>
    </submittedName>
</protein>
<dbReference type="RefSeq" id="WP_256321812.1">
    <property type="nucleotide sequence ID" value="NZ_JAGZTK010000010.1"/>
</dbReference>
<proteinExistence type="inferred from homology"/>
<dbReference type="Gene3D" id="2.60.40.10">
    <property type="entry name" value="Immunoglobulins"/>
    <property type="match status" value="6"/>
</dbReference>
<dbReference type="PANTHER" id="PTHR34135:SF2">
    <property type="entry name" value="LYSOZYME"/>
    <property type="match status" value="1"/>
</dbReference>
<feature type="domain" description="Fibronectin type-III" evidence="3">
    <location>
        <begin position="582"/>
        <end position="677"/>
    </location>
</feature>
<dbReference type="AlphaFoldDB" id="A0AAW5KGK0"/>
<dbReference type="GO" id="GO:0009253">
    <property type="term" value="P:peptidoglycan catabolic process"/>
    <property type="evidence" value="ECO:0007669"/>
    <property type="project" value="InterPro"/>
</dbReference>
<accession>A0AAW5KGK0</accession>
<dbReference type="Pfam" id="PF01183">
    <property type="entry name" value="Glyco_hydro_25"/>
    <property type="match status" value="1"/>
</dbReference>
<dbReference type="GO" id="GO:0003796">
    <property type="term" value="F:lysozyme activity"/>
    <property type="evidence" value="ECO:0007669"/>
    <property type="project" value="InterPro"/>
</dbReference>
<evidence type="ECO:0000256" key="1">
    <source>
        <dbReference type="ARBA" id="ARBA00010646"/>
    </source>
</evidence>
<name>A0AAW5KGK0_9FIRM</name>
<dbReference type="GO" id="GO:0016052">
    <property type="term" value="P:carbohydrate catabolic process"/>
    <property type="evidence" value="ECO:0007669"/>
    <property type="project" value="TreeGrafter"/>
</dbReference>
<dbReference type="GO" id="GO:0016998">
    <property type="term" value="P:cell wall macromolecule catabolic process"/>
    <property type="evidence" value="ECO:0007669"/>
    <property type="project" value="InterPro"/>
</dbReference>
<dbReference type="InterPro" id="IPR002053">
    <property type="entry name" value="Glyco_hydro_25"/>
</dbReference>
<organism evidence="4 5">
    <name type="scientific">Ruminococcus bicirculans</name>
    <name type="common">ex Wegman et al. 2014</name>
    <dbReference type="NCBI Taxonomy" id="1160721"/>
    <lineage>
        <taxon>Bacteria</taxon>
        <taxon>Bacillati</taxon>
        <taxon>Bacillota</taxon>
        <taxon>Clostridia</taxon>
        <taxon>Eubacteriales</taxon>
        <taxon>Oscillospiraceae</taxon>
        <taxon>Ruminococcus</taxon>
    </lineage>
</organism>
<dbReference type="Pfam" id="PF00041">
    <property type="entry name" value="fn3"/>
    <property type="match status" value="1"/>
</dbReference>
<comment type="caution">
    <text evidence="4">The sequence shown here is derived from an EMBL/GenBank/DDBJ whole genome shotgun (WGS) entry which is preliminary data.</text>
</comment>
<feature type="chain" id="PRO_5043913359" evidence="2">
    <location>
        <begin position="27"/>
        <end position="846"/>
    </location>
</feature>
<comment type="similarity">
    <text evidence="1">Belongs to the glycosyl hydrolase 25 family.</text>
</comment>
<sequence>MKFIPKLTGVVLSAAIMAQSVPFVYAAEKSIASSELSNDIQISKPEYATGNMEADGLLEPVTEDDPEYHKYLENNDPYGIMTMSALWGADSLTHQNRFSGVSKVYGIDVSYYQGNIDWKKVKNSGVEFVIIRVGYRGYGSAGTLVEDPKFKTYLDGATKAGLKVGVYFYTQAITTAEAKAEAKFVLDRIKGYSLQMPVYYDIESVDYDTGRLDSAGLSKAQKTALCTAFCDTIIKSGYSAGVYANYTWLNYYIDGAGLGKKYPIWLAHYTSNTNYDQRMDMWQYSGSGTVSGISAYTDVNVWYSGKLPLYVSDLISVANTSTSNKFAWNGAPDATGYEVYQGTSPSDPHKKKIGDTKNTYFTNSNKSTGTMYKYMVRAYSDASGKRVYGDYSDVFTTCTLPANISKISASARGTSVTISWDKVSKATDYIVEHYVNGAWKQVGTTSSLSYKVNGITQNGVNKFRVKARRNYSGVYYNGGYTYVNAEVTDIPSAVTGIRSTSNTSTSNTITWNASKKAEGYEVYQWIGTTDSYKLIGTTTSTKFTNSKKSSGTMYGYKVRAFNNVDGQRIEGAYSSELTTCTLPANVSFSLCSTDVDSITLNWNKVSKATGYQVEMYTNGTWKTLSTLSGTSYTASDLSQNTAYRFRVRAIRNYNYINYYGDYTEKDITIRPANTPKGLSSSVNTSSSNTITWESVNGVSGYSVYQWIGTSDSYKELGDTAYPYYTNSGKSSGTMYTYRVKAYYVSDNVMQYSKPAQLVTCTLPANVTVKTAKRSGSNISLAWNKVSKATGYEIYVKSGRSWKKLTTTSGKSYTAKNLSGTKTFRIRAYRKYNGVNYYGAYTEKTVK</sequence>
<dbReference type="CDD" id="cd00063">
    <property type="entry name" value="FN3"/>
    <property type="match status" value="1"/>
</dbReference>
<dbReference type="Proteomes" id="UP001206236">
    <property type="component" value="Unassembled WGS sequence"/>
</dbReference>
<dbReference type="SMART" id="SM00060">
    <property type="entry name" value="FN3"/>
    <property type="match status" value="6"/>
</dbReference>
<reference evidence="4" key="1">
    <citation type="submission" date="2022-06" db="EMBL/GenBank/DDBJ databases">
        <title>Isolation of gut microbiota from human fecal samples.</title>
        <authorList>
            <person name="Pamer E.G."/>
            <person name="Barat B."/>
            <person name="Waligurski E."/>
            <person name="Medina S."/>
            <person name="Paddock L."/>
            <person name="Mostad J."/>
        </authorList>
    </citation>
    <scope>NUCLEOTIDE SEQUENCE</scope>
    <source>
        <strain evidence="4">DFI.5.57</strain>
    </source>
</reference>
<dbReference type="SUPFAM" id="SSF51445">
    <property type="entry name" value="(Trans)glycosidases"/>
    <property type="match status" value="1"/>
</dbReference>
<gene>
    <name evidence="4" type="ORF">NE632_05200</name>
</gene>
<dbReference type="SUPFAM" id="SSF49265">
    <property type="entry name" value="Fibronectin type III"/>
    <property type="match status" value="4"/>
</dbReference>
<keyword evidence="2" id="KW-0732">Signal</keyword>
<dbReference type="InterPro" id="IPR036116">
    <property type="entry name" value="FN3_sf"/>
</dbReference>
<dbReference type="CDD" id="cd06414">
    <property type="entry name" value="GH25_LytC-like"/>
    <property type="match status" value="1"/>
</dbReference>
<feature type="signal peptide" evidence="2">
    <location>
        <begin position="1"/>
        <end position="26"/>
    </location>
</feature>
<dbReference type="InterPro" id="IPR013783">
    <property type="entry name" value="Ig-like_fold"/>
</dbReference>
<evidence type="ECO:0000259" key="3">
    <source>
        <dbReference type="PROSITE" id="PS50853"/>
    </source>
</evidence>